<evidence type="ECO:0000313" key="7">
    <source>
        <dbReference type="Proteomes" id="UP001189429"/>
    </source>
</evidence>
<evidence type="ECO:0000313" key="6">
    <source>
        <dbReference type="EMBL" id="CAK0827285.1"/>
    </source>
</evidence>
<feature type="transmembrane region" description="Helical" evidence="5">
    <location>
        <begin position="157"/>
        <end position="176"/>
    </location>
</feature>
<feature type="transmembrane region" description="Helical" evidence="5">
    <location>
        <begin position="288"/>
        <end position="307"/>
    </location>
</feature>
<proteinExistence type="predicted"/>
<evidence type="ECO:0000256" key="4">
    <source>
        <dbReference type="ARBA" id="ARBA00023136"/>
    </source>
</evidence>
<feature type="transmembrane region" description="Helical" evidence="5">
    <location>
        <begin position="258"/>
        <end position="276"/>
    </location>
</feature>
<feature type="transmembrane region" description="Helical" evidence="5">
    <location>
        <begin position="313"/>
        <end position="331"/>
    </location>
</feature>
<dbReference type="PANTHER" id="PTHR11132">
    <property type="entry name" value="SOLUTE CARRIER FAMILY 35"/>
    <property type="match status" value="1"/>
</dbReference>
<evidence type="ECO:0000256" key="3">
    <source>
        <dbReference type="ARBA" id="ARBA00022989"/>
    </source>
</evidence>
<organism evidence="6 7">
    <name type="scientific">Prorocentrum cordatum</name>
    <dbReference type="NCBI Taxonomy" id="2364126"/>
    <lineage>
        <taxon>Eukaryota</taxon>
        <taxon>Sar</taxon>
        <taxon>Alveolata</taxon>
        <taxon>Dinophyceae</taxon>
        <taxon>Prorocentrales</taxon>
        <taxon>Prorocentraceae</taxon>
        <taxon>Prorocentrum</taxon>
    </lineage>
</organism>
<gene>
    <name evidence="6" type="ORF">PCOR1329_LOCUS26865</name>
</gene>
<keyword evidence="3 5" id="KW-1133">Transmembrane helix</keyword>
<dbReference type="EMBL" id="CAUYUJ010009624">
    <property type="protein sequence ID" value="CAK0827285.1"/>
    <property type="molecule type" value="Genomic_DNA"/>
</dbReference>
<comment type="subcellular location">
    <subcellularLocation>
        <location evidence="1">Membrane</location>
        <topology evidence="1">Multi-pass membrane protein</topology>
    </subcellularLocation>
</comment>
<feature type="transmembrane region" description="Helical" evidence="5">
    <location>
        <begin position="74"/>
        <end position="93"/>
    </location>
</feature>
<name>A0ABN9S6F3_9DINO</name>
<dbReference type="InterPro" id="IPR050186">
    <property type="entry name" value="TPT_transporter"/>
</dbReference>
<comment type="caution">
    <text evidence="6">The sequence shown here is derived from an EMBL/GenBank/DDBJ whole genome shotgun (WGS) entry which is preliminary data.</text>
</comment>
<evidence type="ECO:0000256" key="5">
    <source>
        <dbReference type="SAM" id="Phobius"/>
    </source>
</evidence>
<feature type="transmembrane region" description="Helical" evidence="5">
    <location>
        <begin position="188"/>
        <end position="208"/>
    </location>
</feature>
<keyword evidence="4 5" id="KW-0472">Membrane</keyword>
<dbReference type="Proteomes" id="UP001189429">
    <property type="component" value="Unassembled WGS sequence"/>
</dbReference>
<accession>A0ABN9S6F3</accession>
<sequence length="360" mass="39992">MQPSAPQLAEARAYELNIFDNPSIWSVAVLIPLSLHICSNPKSSLGAVMSIRLLVVLCMNFVQKESVMAFPPWFLLLYQMVLQVVLISAYNYRQLSCGKRGDLVKWLLWMTPFWVAQLFTSICGLKSTSVSTFQVIRSLLPLMSFGMEKATQGIPEHVSGPLMSSMLLVIVGTAMYSYTSVSVTPAAFIWIFSNCVFTVVATVFRSWFLKDPNFTLSIPFAQTSVSTAAIPFICIAAVLTGEVYQWPTVLQDTPATAWFWATMSGLVAGCFSFLQFRCQGIISGTSDLMFQNCVKVFIILMGIAMFADRFDMKSLIACCTALGGCAWYGYLRQGERKEGTKALGYWKAPLIDVKERNGQK</sequence>
<protein>
    <recommendedName>
        <fullName evidence="8">Sugar phosphate transporter domain-containing protein</fullName>
    </recommendedName>
</protein>
<evidence type="ECO:0000256" key="1">
    <source>
        <dbReference type="ARBA" id="ARBA00004141"/>
    </source>
</evidence>
<keyword evidence="2 5" id="KW-0812">Transmembrane</keyword>
<reference evidence="6" key="1">
    <citation type="submission" date="2023-10" db="EMBL/GenBank/DDBJ databases">
        <authorList>
            <person name="Chen Y."/>
            <person name="Shah S."/>
            <person name="Dougan E. K."/>
            <person name="Thang M."/>
            <person name="Chan C."/>
        </authorList>
    </citation>
    <scope>NUCLEOTIDE SEQUENCE [LARGE SCALE GENOMIC DNA]</scope>
</reference>
<evidence type="ECO:0008006" key="8">
    <source>
        <dbReference type="Google" id="ProtNLM"/>
    </source>
</evidence>
<evidence type="ECO:0000256" key="2">
    <source>
        <dbReference type="ARBA" id="ARBA00022692"/>
    </source>
</evidence>
<keyword evidence="7" id="KW-1185">Reference proteome</keyword>
<feature type="transmembrane region" description="Helical" evidence="5">
    <location>
        <begin position="220"/>
        <end position="238"/>
    </location>
</feature>